<evidence type="ECO:0000313" key="2">
    <source>
        <dbReference type="Proteomes" id="UP001331515"/>
    </source>
</evidence>
<accession>A0AAN8HMZ3</accession>
<keyword evidence="2" id="KW-1185">Reference proteome</keyword>
<organism evidence="1 2">
    <name type="scientific">Champsocephalus gunnari</name>
    <name type="common">Mackerel icefish</name>
    <dbReference type="NCBI Taxonomy" id="52237"/>
    <lineage>
        <taxon>Eukaryota</taxon>
        <taxon>Metazoa</taxon>
        <taxon>Chordata</taxon>
        <taxon>Craniata</taxon>
        <taxon>Vertebrata</taxon>
        <taxon>Euteleostomi</taxon>
        <taxon>Actinopterygii</taxon>
        <taxon>Neopterygii</taxon>
        <taxon>Teleostei</taxon>
        <taxon>Neoteleostei</taxon>
        <taxon>Acanthomorphata</taxon>
        <taxon>Eupercaria</taxon>
        <taxon>Perciformes</taxon>
        <taxon>Notothenioidei</taxon>
        <taxon>Channichthyidae</taxon>
        <taxon>Champsocephalus</taxon>
    </lineage>
</organism>
<comment type="caution">
    <text evidence="1">The sequence shown here is derived from an EMBL/GenBank/DDBJ whole genome shotgun (WGS) entry which is preliminary data.</text>
</comment>
<name>A0AAN8HMZ3_CHAGU</name>
<protein>
    <submittedName>
        <fullName evidence="1">Uncharacterized protein</fullName>
    </submittedName>
</protein>
<dbReference type="Proteomes" id="UP001331515">
    <property type="component" value="Unassembled WGS sequence"/>
</dbReference>
<gene>
    <name evidence="1" type="ORF">CgunFtcFv8_024954</name>
</gene>
<reference evidence="1 2" key="1">
    <citation type="journal article" date="2023" name="Mol. Biol. Evol.">
        <title>Genomics of Secondarily Temperate Adaptation in the Only Non-Antarctic Icefish.</title>
        <authorList>
            <person name="Rivera-Colon A.G."/>
            <person name="Rayamajhi N."/>
            <person name="Minhas B.F."/>
            <person name="Madrigal G."/>
            <person name="Bilyk K.T."/>
            <person name="Yoon V."/>
            <person name="Hune M."/>
            <person name="Gregory S."/>
            <person name="Cheng C.H.C."/>
            <person name="Catchen J.M."/>
        </authorList>
    </citation>
    <scope>NUCLEOTIDE SEQUENCE [LARGE SCALE GENOMIC DNA]</scope>
    <source>
        <tissue evidence="1">White muscle</tissue>
    </source>
</reference>
<sequence>MLLDTGRKPAICVKRCSIQLLQPDWKESCHNTPQSSPPMVQWDEALRNNCALSVPPWPGTTTILAGKYMVVTTASTEVN</sequence>
<proteinExistence type="predicted"/>
<evidence type="ECO:0000313" key="1">
    <source>
        <dbReference type="EMBL" id="KAK5921233.1"/>
    </source>
</evidence>
<dbReference type="AlphaFoldDB" id="A0AAN8HMZ3"/>
<dbReference type="EMBL" id="JAURVH010001523">
    <property type="protein sequence ID" value="KAK5921233.1"/>
    <property type="molecule type" value="Genomic_DNA"/>
</dbReference>